<dbReference type="GO" id="GO:0000976">
    <property type="term" value="F:transcription cis-regulatory region binding"/>
    <property type="evidence" value="ECO:0007669"/>
    <property type="project" value="TreeGrafter"/>
</dbReference>
<dbReference type="InterPro" id="IPR041490">
    <property type="entry name" value="KstR2_TetR_C"/>
</dbReference>
<name>A0A8J3P9T8_9ACTN</name>
<dbReference type="InterPro" id="IPR036271">
    <property type="entry name" value="Tet_transcr_reg_TetR-rel_C_sf"/>
</dbReference>
<feature type="domain" description="HTH tetR-type" evidence="4">
    <location>
        <begin position="25"/>
        <end position="85"/>
    </location>
</feature>
<proteinExistence type="predicted"/>
<dbReference type="InterPro" id="IPR023772">
    <property type="entry name" value="DNA-bd_HTH_TetR-type_CS"/>
</dbReference>
<evidence type="ECO:0000256" key="1">
    <source>
        <dbReference type="ARBA" id="ARBA00023125"/>
    </source>
</evidence>
<feature type="region of interest" description="Disordered" evidence="3">
    <location>
        <begin position="215"/>
        <end position="240"/>
    </location>
</feature>
<reference evidence="5 6" key="1">
    <citation type="submission" date="2021-01" db="EMBL/GenBank/DDBJ databases">
        <title>Whole genome shotgun sequence of Catellatospora coxensis NBRC 107359.</title>
        <authorList>
            <person name="Komaki H."/>
            <person name="Tamura T."/>
        </authorList>
    </citation>
    <scope>NUCLEOTIDE SEQUENCE [LARGE SCALE GENOMIC DNA]</scope>
    <source>
        <strain evidence="5 6">NBRC 107359</strain>
    </source>
</reference>
<sequence>MTTPRWEPRRLSAVAVELPEGVTPPGTRGRILLSALRLFAEYGFHGTSIRDLAGAAGINSATLYAHFPAKEHVLAELVLLGHAELHRRLQQALVESPAGPAAQLAALVRAQVGAHADFPLLALVANAELHALSPERAAPALALREQSRELGLRVLCLGVEQGVFHVADPLLAATAIGSMGMQVAHWFGPDQPYTRDQVADTYAGYALRLAGAAAAPAGEPAHPTSAKTVRAAGATPTKKG</sequence>
<dbReference type="PANTHER" id="PTHR30055:SF237">
    <property type="entry name" value="TRANSCRIPTIONAL REPRESSOR MCE3R"/>
    <property type="match status" value="1"/>
</dbReference>
<feature type="DNA-binding region" description="H-T-H motif" evidence="2">
    <location>
        <begin position="48"/>
        <end position="67"/>
    </location>
</feature>
<evidence type="ECO:0000256" key="2">
    <source>
        <dbReference type="PROSITE-ProRule" id="PRU00335"/>
    </source>
</evidence>
<keyword evidence="6" id="KW-1185">Reference proteome</keyword>
<gene>
    <name evidence="5" type="ORF">Cco03nite_58520</name>
</gene>
<dbReference type="InterPro" id="IPR009057">
    <property type="entry name" value="Homeodomain-like_sf"/>
</dbReference>
<evidence type="ECO:0000313" key="6">
    <source>
        <dbReference type="Proteomes" id="UP000630887"/>
    </source>
</evidence>
<dbReference type="Proteomes" id="UP000630887">
    <property type="component" value="Unassembled WGS sequence"/>
</dbReference>
<dbReference type="PROSITE" id="PS50977">
    <property type="entry name" value="HTH_TETR_2"/>
    <property type="match status" value="1"/>
</dbReference>
<accession>A0A8J3P9T8</accession>
<keyword evidence="1 2" id="KW-0238">DNA-binding</keyword>
<protein>
    <recommendedName>
        <fullName evidence="4">HTH tetR-type domain-containing protein</fullName>
    </recommendedName>
</protein>
<comment type="caution">
    <text evidence="5">The sequence shown here is derived from an EMBL/GenBank/DDBJ whole genome shotgun (WGS) entry which is preliminary data.</text>
</comment>
<dbReference type="PANTHER" id="PTHR30055">
    <property type="entry name" value="HTH-TYPE TRANSCRIPTIONAL REGULATOR RUTR"/>
    <property type="match status" value="1"/>
</dbReference>
<dbReference type="Pfam" id="PF00440">
    <property type="entry name" value="TetR_N"/>
    <property type="match status" value="1"/>
</dbReference>
<dbReference type="Pfam" id="PF17932">
    <property type="entry name" value="TetR_C_24"/>
    <property type="match status" value="1"/>
</dbReference>
<dbReference type="Gene3D" id="1.10.357.10">
    <property type="entry name" value="Tetracycline Repressor, domain 2"/>
    <property type="match status" value="1"/>
</dbReference>
<dbReference type="InterPro" id="IPR050109">
    <property type="entry name" value="HTH-type_TetR-like_transc_reg"/>
</dbReference>
<evidence type="ECO:0000256" key="3">
    <source>
        <dbReference type="SAM" id="MobiDB-lite"/>
    </source>
</evidence>
<evidence type="ECO:0000313" key="5">
    <source>
        <dbReference type="EMBL" id="GIG09152.1"/>
    </source>
</evidence>
<dbReference type="AlphaFoldDB" id="A0A8J3P9T8"/>
<dbReference type="RefSeq" id="WP_239167753.1">
    <property type="nucleotide sequence ID" value="NZ_BAAALC010000022.1"/>
</dbReference>
<dbReference type="SUPFAM" id="SSF48498">
    <property type="entry name" value="Tetracyclin repressor-like, C-terminal domain"/>
    <property type="match status" value="1"/>
</dbReference>
<dbReference type="PRINTS" id="PR00455">
    <property type="entry name" value="HTHTETR"/>
</dbReference>
<evidence type="ECO:0000259" key="4">
    <source>
        <dbReference type="PROSITE" id="PS50977"/>
    </source>
</evidence>
<dbReference type="InterPro" id="IPR001647">
    <property type="entry name" value="HTH_TetR"/>
</dbReference>
<dbReference type="SUPFAM" id="SSF46689">
    <property type="entry name" value="Homeodomain-like"/>
    <property type="match status" value="1"/>
</dbReference>
<organism evidence="5 6">
    <name type="scientific">Catellatospora coxensis</name>
    <dbReference type="NCBI Taxonomy" id="310354"/>
    <lineage>
        <taxon>Bacteria</taxon>
        <taxon>Bacillati</taxon>
        <taxon>Actinomycetota</taxon>
        <taxon>Actinomycetes</taxon>
        <taxon>Micromonosporales</taxon>
        <taxon>Micromonosporaceae</taxon>
        <taxon>Catellatospora</taxon>
    </lineage>
</organism>
<dbReference type="GO" id="GO:0003700">
    <property type="term" value="F:DNA-binding transcription factor activity"/>
    <property type="evidence" value="ECO:0007669"/>
    <property type="project" value="TreeGrafter"/>
</dbReference>
<dbReference type="EMBL" id="BONI01000059">
    <property type="protein sequence ID" value="GIG09152.1"/>
    <property type="molecule type" value="Genomic_DNA"/>
</dbReference>
<dbReference type="PROSITE" id="PS01081">
    <property type="entry name" value="HTH_TETR_1"/>
    <property type="match status" value="1"/>
</dbReference>